<reference evidence="1" key="1">
    <citation type="journal article" date="2015" name="Nature">
        <title>Complex archaea that bridge the gap between prokaryotes and eukaryotes.</title>
        <authorList>
            <person name="Spang A."/>
            <person name="Saw J.H."/>
            <person name="Jorgensen S.L."/>
            <person name="Zaremba-Niedzwiedzka K."/>
            <person name="Martijn J."/>
            <person name="Lind A.E."/>
            <person name="van Eijk R."/>
            <person name="Schleper C."/>
            <person name="Guy L."/>
            <person name="Ettema T.J."/>
        </authorList>
    </citation>
    <scope>NUCLEOTIDE SEQUENCE</scope>
</reference>
<evidence type="ECO:0000313" key="1">
    <source>
        <dbReference type="EMBL" id="KKL09072.1"/>
    </source>
</evidence>
<proteinExistence type="predicted"/>
<comment type="caution">
    <text evidence="1">The sequence shown here is derived from an EMBL/GenBank/DDBJ whole genome shotgun (WGS) entry which is preliminary data.</text>
</comment>
<sequence>MVQDWRHRSLGAMKPTCKLCETRHWTYEEHGPGPEKVRELGESVLRNTVGGRESSAVEKGMGTASVAVALVPKTDTSAAEPSRSPCNACNKPFNNRGKVCNACRQRAYRGRK</sequence>
<protein>
    <submittedName>
        <fullName evidence="1">Uncharacterized protein</fullName>
    </submittedName>
</protein>
<organism evidence="1">
    <name type="scientific">marine sediment metagenome</name>
    <dbReference type="NCBI Taxonomy" id="412755"/>
    <lineage>
        <taxon>unclassified sequences</taxon>
        <taxon>metagenomes</taxon>
        <taxon>ecological metagenomes</taxon>
    </lineage>
</organism>
<accession>A0A0F9B5I1</accession>
<dbReference type="EMBL" id="LAZR01042627">
    <property type="protein sequence ID" value="KKL09072.1"/>
    <property type="molecule type" value="Genomic_DNA"/>
</dbReference>
<gene>
    <name evidence="1" type="ORF">LCGC14_2569550</name>
</gene>
<name>A0A0F9B5I1_9ZZZZ</name>
<dbReference type="AlphaFoldDB" id="A0A0F9B5I1"/>